<proteinExistence type="predicted"/>
<evidence type="ECO:0000313" key="1">
    <source>
        <dbReference type="EMBL" id="PJC24615.1"/>
    </source>
</evidence>
<dbReference type="Proteomes" id="UP000230251">
    <property type="component" value="Unassembled WGS sequence"/>
</dbReference>
<dbReference type="AlphaFoldDB" id="A0A2M8EPE2"/>
<sequence>MMYWISGRKKFNYLFMSKKEELVTKTEFQLTSDEFREEFKSVRAEFKQTSDEFREEFKATRERFDGLENALMDLMAFLRDHVATKDDLAELRQDMGKMGHDLRDYTDRKVGNLRGDLVQAGVL</sequence>
<protein>
    <submittedName>
        <fullName evidence="1">Uncharacterized protein</fullName>
    </submittedName>
</protein>
<accession>A0A2M8EPE2</accession>
<comment type="caution">
    <text evidence="1">The sequence shown here is derived from an EMBL/GenBank/DDBJ whole genome shotgun (WGS) entry which is preliminary data.</text>
</comment>
<reference evidence="2" key="1">
    <citation type="submission" date="2017-09" db="EMBL/GenBank/DDBJ databases">
        <title>Depth-based differentiation of microbial function through sediment-hosted aquifers and enrichment of novel symbionts in the deep terrestrial subsurface.</title>
        <authorList>
            <person name="Probst A.J."/>
            <person name="Ladd B."/>
            <person name="Jarett J.K."/>
            <person name="Geller-Mcgrath D.E."/>
            <person name="Sieber C.M.K."/>
            <person name="Emerson J.B."/>
            <person name="Anantharaman K."/>
            <person name="Thomas B.C."/>
            <person name="Malmstrom R."/>
            <person name="Stieglmeier M."/>
            <person name="Klingl A."/>
            <person name="Woyke T."/>
            <person name="Ryan C.M."/>
            <person name="Banfield J.F."/>
        </authorList>
    </citation>
    <scope>NUCLEOTIDE SEQUENCE [LARGE SCALE GENOMIC DNA]</scope>
</reference>
<name>A0A2M8EPE2_9BACT</name>
<evidence type="ECO:0000313" key="2">
    <source>
        <dbReference type="Proteomes" id="UP000230251"/>
    </source>
</evidence>
<gene>
    <name evidence="1" type="ORF">CO057_01975</name>
</gene>
<dbReference type="SUPFAM" id="SSF58113">
    <property type="entry name" value="Apolipoprotein A-I"/>
    <property type="match status" value="1"/>
</dbReference>
<organism evidence="1 2">
    <name type="scientific">Candidatus Uhrbacteria bacterium CG_4_9_14_0_2_um_filter_41_50</name>
    <dbReference type="NCBI Taxonomy" id="1975031"/>
    <lineage>
        <taxon>Bacteria</taxon>
        <taxon>Candidatus Uhriibacteriota</taxon>
    </lineage>
</organism>
<dbReference type="EMBL" id="PFSI01000030">
    <property type="protein sequence ID" value="PJC24615.1"/>
    <property type="molecule type" value="Genomic_DNA"/>
</dbReference>